<keyword evidence="4" id="KW-0812">Transmembrane</keyword>
<keyword evidence="9" id="KW-0472">Membrane</keyword>
<protein>
    <submittedName>
        <fullName evidence="11">ABC transporter-like</fullName>
    </submittedName>
</protein>
<dbReference type="InterPro" id="IPR003593">
    <property type="entry name" value="AAA+_ATPase"/>
</dbReference>
<dbReference type="OrthoDB" id="66620at2759"/>
<keyword evidence="7" id="KW-0067">ATP-binding</keyword>
<evidence type="ECO:0000256" key="7">
    <source>
        <dbReference type="ARBA" id="ARBA00022840"/>
    </source>
</evidence>
<dbReference type="CDD" id="cd03232">
    <property type="entry name" value="ABCG_PDR_domain2"/>
    <property type="match status" value="1"/>
</dbReference>
<gene>
    <name evidence="11" type="ORF">BVC80_8507g9</name>
</gene>
<dbReference type="GO" id="GO:0005886">
    <property type="term" value="C:plasma membrane"/>
    <property type="evidence" value="ECO:0007669"/>
    <property type="project" value="UniProtKB-ARBA"/>
</dbReference>
<dbReference type="GO" id="GO:0005524">
    <property type="term" value="F:ATP binding"/>
    <property type="evidence" value="ECO:0007669"/>
    <property type="project" value="UniProtKB-KW"/>
</dbReference>
<comment type="similarity">
    <text evidence="2">Belongs to the ABC transporter superfamily. ABCG family. PDR (TC 3.A.1.205) subfamily.</text>
</comment>
<dbReference type="Pfam" id="PF19055">
    <property type="entry name" value="ABC2_membrane_7"/>
    <property type="match status" value="1"/>
</dbReference>
<proteinExistence type="inferred from homology"/>
<dbReference type="STRING" id="56857.A0A200Q9W8"/>
<dbReference type="Pfam" id="PF00005">
    <property type="entry name" value="ABC_tran"/>
    <property type="match status" value="2"/>
</dbReference>
<dbReference type="InterPro" id="IPR043926">
    <property type="entry name" value="ABCG_dom"/>
</dbReference>
<evidence type="ECO:0000256" key="8">
    <source>
        <dbReference type="ARBA" id="ARBA00022989"/>
    </source>
</evidence>
<comment type="subcellular location">
    <subcellularLocation>
        <location evidence="1">Membrane</location>
        <topology evidence="1">Multi-pass membrane protein</topology>
    </subcellularLocation>
</comment>
<dbReference type="OMA" id="SYIFAKF"/>
<evidence type="ECO:0000259" key="10">
    <source>
        <dbReference type="PROSITE" id="PS50893"/>
    </source>
</evidence>
<dbReference type="Pfam" id="PF08370">
    <property type="entry name" value="PDR_assoc"/>
    <property type="match status" value="1"/>
</dbReference>
<dbReference type="InterPro" id="IPR013525">
    <property type="entry name" value="ABC2_TM"/>
</dbReference>
<dbReference type="InterPro" id="IPR027417">
    <property type="entry name" value="P-loop_NTPase"/>
</dbReference>
<organism evidence="11 12">
    <name type="scientific">Macleaya cordata</name>
    <name type="common">Five-seeded plume-poppy</name>
    <name type="synonym">Bocconia cordata</name>
    <dbReference type="NCBI Taxonomy" id="56857"/>
    <lineage>
        <taxon>Eukaryota</taxon>
        <taxon>Viridiplantae</taxon>
        <taxon>Streptophyta</taxon>
        <taxon>Embryophyta</taxon>
        <taxon>Tracheophyta</taxon>
        <taxon>Spermatophyta</taxon>
        <taxon>Magnoliopsida</taxon>
        <taxon>Ranunculales</taxon>
        <taxon>Papaveraceae</taxon>
        <taxon>Papaveroideae</taxon>
        <taxon>Macleaya</taxon>
    </lineage>
</organism>
<evidence type="ECO:0000256" key="3">
    <source>
        <dbReference type="ARBA" id="ARBA00022448"/>
    </source>
</evidence>
<feature type="domain" description="ABC transporter" evidence="10">
    <location>
        <begin position="49"/>
        <end position="327"/>
    </location>
</feature>
<dbReference type="GO" id="GO:0140359">
    <property type="term" value="F:ABC-type transporter activity"/>
    <property type="evidence" value="ECO:0007669"/>
    <property type="project" value="InterPro"/>
</dbReference>
<evidence type="ECO:0000313" key="11">
    <source>
        <dbReference type="EMBL" id="OVA07250.1"/>
    </source>
</evidence>
<reference evidence="11 12" key="1">
    <citation type="journal article" date="2017" name="Mol. Plant">
        <title>The Genome of Medicinal Plant Macleaya cordata Provides New Insights into Benzylisoquinoline Alkaloids Metabolism.</title>
        <authorList>
            <person name="Liu X."/>
            <person name="Liu Y."/>
            <person name="Huang P."/>
            <person name="Ma Y."/>
            <person name="Qing Z."/>
            <person name="Tang Q."/>
            <person name="Cao H."/>
            <person name="Cheng P."/>
            <person name="Zheng Y."/>
            <person name="Yuan Z."/>
            <person name="Zhou Y."/>
            <person name="Liu J."/>
            <person name="Tang Z."/>
            <person name="Zhuo Y."/>
            <person name="Zhang Y."/>
            <person name="Yu L."/>
            <person name="Huang J."/>
            <person name="Yang P."/>
            <person name="Peng Q."/>
            <person name="Zhang J."/>
            <person name="Jiang W."/>
            <person name="Zhang Z."/>
            <person name="Lin K."/>
            <person name="Ro D.K."/>
            <person name="Chen X."/>
            <person name="Xiong X."/>
            <person name="Shang Y."/>
            <person name="Huang S."/>
            <person name="Zeng J."/>
        </authorList>
    </citation>
    <scope>NUCLEOTIDE SEQUENCE [LARGE SCALE GENOMIC DNA]</scope>
    <source>
        <strain evidence="12">cv. BLH2017</strain>
        <tissue evidence="11">Root</tissue>
    </source>
</reference>
<evidence type="ECO:0000256" key="6">
    <source>
        <dbReference type="ARBA" id="ARBA00022741"/>
    </source>
</evidence>
<dbReference type="FunFam" id="3.40.50.300:FF:000157">
    <property type="entry name" value="ABC transporter G family member 34"/>
    <property type="match status" value="1"/>
</dbReference>
<dbReference type="SMART" id="SM00382">
    <property type="entry name" value="AAA"/>
    <property type="match status" value="2"/>
</dbReference>
<keyword evidence="5" id="KW-0677">Repeat</keyword>
<evidence type="ECO:0000256" key="2">
    <source>
        <dbReference type="ARBA" id="ARBA00006012"/>
    </source>
</evidence>
<dbReference type="InterPro" id="IPR013581">
    <property type="entry name" value="PDR_assoc"/>
</dbReference>
<dbReference type="InterPro" id="IPR003439">
    <property type="entry name" value="ABC_transporter-like_ATP-bd"/>
</dbReference>
<dbReference type="SUPFAM" id="SSF52540">
    <property type="entry name" value="P-loop containing nucleoside triphosphate hydrolases"/>
    <property type="match status" value="2"/>
</dbReference>
<feature type="domain" description="ABC transporter" evidence="10">
    <location>
        <begin position="735"/>
        <end position="988"/>
    </location>
</feature>
<dbReference type="Pfam" id="PF01061">
    <property type="entry name" value="ABC2_membrane"/>
    <property type="match status" value="2"/>
</dbReference>
<evidence type="ECO:0000313" key="12">
    <source>
        <dbReference type="Proteomes" id="UP000195402"/>
    </source>
</evidence>
<dbReference type="FunFam" id="3.40.50.300:FF:000179">
    <property type="entry name" value="ABC transporter G family member 34"/>
    <property type="match status" value="1"/>
</dbReference>
<keyword evidence="12" id="KW-1185">Reference proteome</keyword>
<dbReference type="InterPro" id="IPR034003">
    <property type="entry name" value="ABCG_PDR_2"/>
</dbReference>
<dbReference type="GO" id="GO:0016887">
    <property type="term" value="F:ATP hydrolysis activity"/>
    <property type="evidence" value="ECO:0007669"/>
    <property type="project" value="InterPro"/>
</dbReference>
<dbReference type="PROSITE" id="PS50893">
    <property type="entry name" value="ABC_TRANSPORTER_2"/>
    <property type="match status" value="2"/>
</dbReference>
<sequence length="1335" mass="152036">MASSRTDLLEQLHHMVDVELPKVEVRYKNLCVDAVCEKVQGKAIPTLWNSFKNLFSKGSAMSALRFTYCVFVFFRFLLFCRMTLLLGPPGCGKTTYLLALAGKLNQSVEITGEISYHGYKLEEFIPQKTAAYISQNDLHIPEMTVRETLDFSAHCQGVGSRTEMMMEVLRREKETGTVPELDIDAYMKAISIEGLDRTLQTDYILKILGLDVCAEMLVGDALRRGISGGQKKRLTTGEMIVGPTKALLMDEISTGLDSSTTFQIVSCLQQFVHITNATVVVSLLQPASETFDLFDDIILMAEGKIIYHGPRCHVLEFFEHCGFRCPERKGVADFLQEVISEKDQEQYWSRTEQSYSYVTVDQFYKTFKEYMIGQKLEEELSEAYEKSLSHKDAISFDIYSVAKWELFKACLARELLLMKRNLFVYLFKFAQLFIVALITMTVFLRTRMKVDAVHADYYMGSLFYSLTRIMTNGIAELPMTFSRIPVFYKQRDVYFYPTWAYSIPASILKLPISLVESFMWTALTYYVIGYSPEFERFCRQFLILFGLHQASTSLFRFLASVYKSEVAATTTSNLCLLIMFLFSGFIIPRSSLPAWLNWGFWLSPMAYGEIGLSINEFQAPRWQKVILENTTIGHETLTSRSLEFAGYFYWKSVGALFAFTLFFNIGITLALTYSKPPQMTRVLISHEKICQLKGREDRGSNKHLKNKLASTTSTIPIEEARKTRKMVLPFEPLAMTFRDVQYFVDTPKEMRKEGFTPEKLQLLGGITGAFRPGTLTALMGISGAGKTTLMDVLSGRKSTGIIKGDLKIGGYPKVQETFARISGYCEQNDIHSPQITVAESVIYSAWLRLPPQIDSDTRAEFVREVLETIELDGIKDALVGIPGVSGLSTEQRKRLTIAVELVANPSIIFMDEPTSSLDARAAAVVMRAVRNVVDRGRTVVCTIHQPSIDIFEAFDELILMKRGGQIIYSGLLGEHSSKLIEYFECIPGLPKIENNYNPATWMLEVTSVHIEAKLGIDFAHLYRMSPLYQESEELVEQLSKPPTGSRQLHFPSSFPRNWLGQFKACLWKLNLSYWRSPTYNLTRLMFTTIVAVLFGLLWWQKGKKINDEQDLFSIAGSMFLAIMFLGLNNCSTVLPCVGTERTVLYRERFAGMYSSWAYSAAQVAIEIPYALIQAFVYVIITYPAMGYYWSAYKFFWYFYAIFSTMLYFIYLGLLVMSLSPNVRVASICVTACYTLLNLFSGYLLPAPQIPKWWIWFYWICPSAWSFKGLITSQYGDMNKEIMVLGEPKALDSFLQDYYGYNHDDLGVMAAVLHAIPFVFASLFGFFIAKLNFQRR</sequence>
<dbReference type="Proteomes" id="UP000195402">
    <property type="component" value="Unassembled WGS sequence"/>
</dbReference>
<evidence type="ECO:0000256" key="5">
    <source>
        <dbReference type="ARBA" id="ARBA00022737"/>
    </source>
</evidence>
<dbReference type="EMBL" id="MVGT01002622">
    <property type="protein sequence ID" value="OVA07250.1"/>
    <property type="molecule type" value="Genomic_DNA"/>
</dbReference>
<dbReference type="PANTHER" id="PTHR19241">
    <property type="entry name" value="ATP-BINDING CASSETTE TRANSPORTER"/>
    <property type="match status" value="1"/>
</dbReference>
<evidence type="ECO:0000256" key="4">
    <source>
        <dbReference type="ARBA" id="ARBA00022692"/>
    </source>
</evidence>
<keyword evidence="6" id="KW-0547">Nucleotide-binding</keyword>
<comment type="caution">
    <text evidence="11">The sequence shown here is derived from an EMBL/GenBank/DDBJ whole genome shotgun (WGS) entry which is preliminary data.</text>
</comment>
<evidence type="ECO:0000256" key="1">
    <source>
        <dbReference type="ARBA" id="ARBA00004141"/>
    </source>
</evidence>
<name>A0A200Q9W8_MACCD</name>
<keyword evidence="8" id="KW-1133">Transmembrane helix</keyword>
<keyword evidence="3" id="KW-0813">Transport</keyword>
<dbReference type="Gene3D" id="3.40.50.300">
    <property type="entry name" value="P-loop containing nucleotide triphosphate hydrolases"/>
    <property type="match status" value="2"/>
</dbReference>
<evidence type="ECO:0000256" key="9">
    <source>
        <dbReference type="ARBA" id="ARBA00023136"/>
    </source>
</evidence>
<dbReference type="SMR" id="A0A200Q9W8"/>
<accession>A0A200Q9W8</accession>
<dbReference type="InParanoid" id="A0A200Q9W8"/>